<keyword evidence="2" id="KW-1185">Reference proteome</keyword>
<dbReference type="EMBL" id="CM045767">
    <property type="protein sequence ID" value="KAI7996604.1"/>
    <property type="molecule type" value="Genomic_DNA"/>
</dbReference>
<comment type="caution">
    <text evidence="1">The sequence shown here is derived from an EMBL/GenBank/DDBJ whole genome shotgun (WGS) entry which is preliminary data.</text>
</comment>
<evidence type="ECO:0000313" key="1">
    <source>
        <dbReference type="EMBL" id="KAI7996604.1"/>
    </source>
</evidence>
<accession>A0ACC0G7P8</accession>
<reference evidence="1 2" key="1">
    <citation type="journal article" date="2022" name="Plant J.">
        <title>Chromosome-level genome of Camellia lanceoleosa provides a valuable resource for understanding genome evolution and self-incompatibility.</title>
        <authorList>
            <person name="Gong W."/>
            <person name="Xiao S."/>
            <person name="Wang L."/>
            <person name="Liao Z."/>
            <person name="Chang Y."/>
            <person name="Mo W."/>
            <person name="Hu G."/>
            <person name="Li W."/>
            <person name="Zhao G."/>
            <person name="Zhu H."/>
            <person name="Hu X."/>
            <person name="Ji K."/>
            <person name="Xiang X."/>
            <person name="Song Q."/>
            <person name="Yuan D."/>
            <person name="Jin S."/>
            <person name="Zhang L."/>
        </authorList>
    </citation>
    <scope>NUCLEOTIDE SEQUENCE [LARGE SCALE GENOMIC DNA]</scope>
    <source>
        <strain evidence="1">SQ_2022a</strain>
    </source>
</reference>
<evidence type="ECO:0000313" key="2">
    <source>
        <dbReference type="Proteomes" id="UP001060215"/>
    </source>
</evidence>
<name>A0ACC0G7P8_9ERIC</name>
<sequence length="110" mass="12639">MFFLLFLEIQTTEFLLIIKAFINSSKLQNALERESLGVAANESDDERAVFFDYLAWFLIFYSRKQAVVLHSIPVAIYLFMPFLLRLANVGLSCSIATFYDFIKGMLVHAT</sequence>
<proteinExistence type="predicted"/>
<organism evidence="1 2">
    <name type="scientific">Camellia lanceoleosa</name>
    <dbReference type="NCBI Taxonomy" id="1840588"/>
    <lineage>
        <taxon>Eukaryota</taxon>
        <taxon>Viridiplantae</taxon>
        <taxon>Streptophyta</taxon>
        <taxon>Embryophyta</taxon>
        <taxon>Tracheophyta</taxon>
        <taxon>Spermatophyta</taxon>
        <taxon>Magnoliopsida</taxon>
        <taxon>eudicotyledons</taxon>
        <taxon>Gunneridae</taxon>
        <taxon>Pentapetalae</taxon>
        <taxon>asterids</taxon>
        <taxon>Ericales</taxon>
        <taxon>Theaceae</taxon>
        <taxon>Camellia</taxon>
    </lineage>
</organism>
<dbReference type="Proteomes" id="UP001060215">
    <property type="component" value="Chromosome 10"/>
</dbReference>
<protein>
    <submittedName>
        <fullName evidence="1">Uncharacterized protein</fullName>
    </submittedName>
</protein>
<gene>
    <name evidence="1" type="ORF">LOK49_LG10G00993</name>
</gene>